<dbReference type="AlphaFoldDB" id="A0A2P2QWT0"/>
<accession>A0A2P2QWT0</accession>
<reference evidence="1" key="1">
    <citation type="submission" date="2018-02" db="EMBL/GenBank/DDBJ databases">
        <title>Rhizophora mucronata_Transcriptome.</title>
        <authorList>
            <person name="Meera S.P."/>
            <person name="Sreeshan A."/>
            <person name="Augustine A."/>
        </authorList>
    </citation>
    <scope>NUCLEOTIDE SEQUENCE</scope>
    <source>
        <tissue evidence="1">Leaf</tissue>
    </source>
</reference>
<dbReference type="GO" id="GO:0016740">
    <property type="term" value="F:transferase activity"/>
    <property type="evidence" value="ECO:0007669"/>
    <property type="project" value="UniProtKB-KW"/>
</dbReference>
<sequence length="59" mass="6603">MGPTSGYSGPRSSRRIRLTLRVELYVGKLVVWGPHCHVANIWGTTVQRFFTVDRVGISS</sequence>
<evidence type="ECO:0000313" key="1">
    <source>
        <dbReference type="EMBL" id="MBX71459.1"/>
    </source>
</evidence>
<name>A0A2P2QWT0_RHIMU</name>
<dbReference type="EMBL" id="GGEC01090975">
    <property type="protein sequence ID" value="MBX71459.1"/>
    <property type="molecule type" value="Transcribed_RNA"/>
</dbReference>
<proteinExistence type="predicted"/>
<protein>
    <submittedName>
        <fullName evidence="1">Glycosyltransferase</fullName>
    </submittedName>
</protein>
<keyword evidence="1" id="KW-0808">Transferase</keyword>
<organism evidence="1">
    <name type="scientific">Rhizophora mucronata</name>
    <name type="common">Asiatic mangrove</name>
    <dbReference type="NCBI Taxonomy" id="61149"/>
    <lineage>
        <taxon>Eukaryota</taxon>
        <taxon>Viridiplantae</taxon>
        <taxon>Streptophyta</taxon>
        <taxon>Embryophyta</taxon>
        <taxon>Tracheophyta</taxon>
        <taxon>Spermatophyta</taxon>
        <taxon>Magnoliopsida</taxon>
        <taxon>eudicotyledons</taxon>
        <taxon>Gunneridae</taxon>
        <taxon>Pentapetalae</taxon>
        <taxon>rosids</taxon>
        <taxon>fabids</taxon>
        <taxon>Malpighiales</taxon>
        <taxon>Rhizophoraceae</taxon>
        <taxon>Rhizophora</taxon>
    </lineage>
</organism>